<evidence type="ECO:0000256" key="2">
    <source>
        <dbReference type="ARBA" id="ARBA00022517"/>
    </source>
</evidence>
<comment type="subcellular location">
    <subcellularLocation>
        <location evidence="5">Cytoplasm</location>
    </subcellularLocation>
</comment>
<organism evidence="8 9">
    <name type="scientific">Buchnera aphidicola</name>
    <name type="common">Cinara curvipes</name>
    <dbReference type="NCBI Taxonomy" id="2518975"/>
    <lineage>
        <taxon>Bacteria</taxon>
        <taxon>Pseudomonadati</taxon>
        <taxon>Pseudomonadota</taxon>
        <taxon>Gammaproteobacteria</taxon>
        <taxon>Enterobacterales</taxon>
        <taxon>Erwiniaceae</taxon>
        <taxon>Buchnera</taxon>
    </lineage>
</organism>
<dbReference type="EMBL" id="LR217710">
    <property type="protein sequence ID" value="VFP81544.1"/>
    <property type="molecule type" value="Genomic_DNA"/>
</dbReference>
<dbReference type="AlphaFoldDB" id="A0A451D761"/>
<accession>A0A451D761</accession>
<dbReference type="InterPro" id="IPR036976">
    <property type="entry name" value="RimM_N_sf"/>
</dbReference>
<gene>
    <name evidence="5 8" type="primary">rimM</name>
    <name evidence="8" type="ORF">BUCICURV3402_258</name>
</gene>
<dbReference type="OrthoDB" id="9783509at2"/>
<dbReference type="GO" id="GO:0005840">
    <property type="term" value="C:ribosome"/>
    <property type="evidence" value="ECO:0007669"/>
    <property type="project" value="InterPro"/>
</dbReference>
<evidence type="ECO:0000259" key="6">
    <source>
        <dbReference type="Pfam" id="PF01782"/>
    </source>
</evidence>
<evidence type="ECO:0000259" key="7">
    <source>
        <dbReference type="Pfam" id="PF05239"/>
    </source>
</evidence>
<dbReference type="HAMAP" id="MF_00014">
    <property type="entry name" value="Ribosome_mat_RimM"/>
    <property type="match status" value="1"/>
</dbReference>
<dbReference type="Gene3D" id="2.30.30.240">
    <property type="entry name" value="PRC-barrel domain"/>
    <property type="match status" value="1"/>
</dbReference>
<evidence type="ECO:0000256" key="4">
    <source>
        <dbReference type="ARBA" id="ARBA00023186"/>
    </source>
</evidence>
<dbReference type="GO" id="GO:0042274">
    <property type="term" value="P:ribosomal small subunit biogenesis"/>
    <property type="evidence" value="ECO:0007669"/>
    <property type="project" value="UniProtKB-UniRule"/>
</dbReference>
<dbReference type="Pfam" id="PF01782">
    <property type="entry name" value="RimM"/>
    <property type="match status" value="1"/>
</dbReference>
<comment type="domain">
    <text evidence="5">The PRC barrel domain binds ribosomal protein uS19.</text>
</comment>
<dbReference type="InterPro" id="IPR009000">
    <property type="entry name" value="Transl_B-barrel_sf"/>
</dbReference>
<evidence type="ECO:0000256" key="1">
    <source>
        <dbReference type="ARBA" id="ARBA00022490"/>
    </source>
</evidence>
<dbReference type="SUPFAM" id="SSF50346">
    <property type="entry name" value="PRC-barrel domain"/>
    <property type="match status" value="1"/>
</dbReference>
<dbReference type="PANTHER" id="PTHR33692">
    <property type="entry name" value="RIBOSOME MATURATION FACTOR RIMM"/>
    <property type="match status" value="1"/>
</dbReference>
<evidence type="ECO:0000313" key="9">
    <source>
        <dbReference type="Proteomes" id="UP000294344"/>
    </source>
</evidence>
<dbReference type="NCBIfam" id="TIGR02273">
    <property type="entry name" value="16S_RimM"/>
    <property type="match status" value="1"/>
</dbReference>
<comment type="function">
    <text evidence="5">An accessory protein needed during the final step in the assembly of 30S ribosomal subunit, possibly for assembly of the head region. Essential for efficient processing of 16S rRNA. May be needed both before and after RbfA during the maturation of 16S rRNA. It has affinity for free ribosomal 30S subunits but not for 70S ribosomes.</text>
</comment>
<dbReference type="InterPro" id="IPR011961">
    <property type="entry name" value="RimM"/>
</dbReference>
<dbReference type="GO" id="GO:0043022">
    <property type="term" value="F:ribosome binding"/>
    <property type="evidence" value="ECO:0007669"/>
    <property type="project" value="InterPro"/>
</dbReference>
<dbReference type="GO" id="GO:0006364">
    <property type="term" value="P:rRNA processing"/>
    <property type="evidence" value="ECO:0007669"/>
    <property type="project" value="UniProtKB-UniRule"/>
</dbReference>
<dbReference type="PANTHER" id="PTHR33692:SF1">
    <property type="entry name" value="RIBOSOME MATURATION FACTOR RIMM"/>
    <property type="match status" value="1"/>
</dbReference>
<evidence type="ECO:0000313" key="8">
    <source>
        <dbReference type="EMBL" id="VFP81544.1"/>
    </source>
</evidence>
<keyword evidence="1 5" id="KW-0963">Cytoplasm</keyword>
<dbReference type="Pfam" id="PF05239">
    <property type="entry name" value="PRC"/>
    <property type="match status" value="1"/>
</dbReference>
<feature type="domain" description="PRC-barrel" evidence="7">
    <location>
        <begin position="93"/>
        <end position="162"/>
    </location>
</feature>
<dbReference type="Gene3D" id="2.40.30.60">
    <property type="entry name" value="RimM"/>
    <property type="match status" value="1"/>
</dbReference>
<dbReference type="InterPro" id="IPR011033">
    <property type="entry name" value="PRC_barrel-like_sf"/>
</dbReference>
<proteinExistence type="inferred from homology"/>
<evidence type="ECO:0000256" key="5">
    <source>
        <dbReference type="HAMAP-Rule" id="MF_00014"/>
    </source>
</evidence>
<comment type="similarity">
    <text evidence="5">Belongs to the RimM family.</text>
</comment>
<dbReference type="SUPFAM" id="SSF50447">
    <property type="entry name" value="Translation proteins"/>
    <property type="match status" value="1"/>
</dbReference>
<dbReference type="RefSeq" id="WP_154029305.1">
    <property type="nucleotide sequence ID" value="NZ_LR217710.1"/>
</dbReference>
<keyword evidence="2 5" id="KW-0690">Ribosome biogenesis</keyword>
<dbReference type="InterPro" id="IPR027275">
    <property type="entry name" value="PRC-brl_dom"/>
</dbReference>
<reference evidence="8 9" key="1">
    <citation type="submission" date="2019-02" db="EMBL/GenBank/DDBJ databases">
        <authorList>
            <person name="Manzano-Marin A."/>
            <person name="Manzano-Marin A."/>
        </authorList>
    </citation>
    <scope>NUCLEOTIDE SEQUENCE [LARGE SCALE GENOMIC DNA]</scope>
    <source>
        <strain evidence="8 9">BuCicurvipes</strain>
    </source>
</reference>
<evidence type="ECO:0000256" key="3">
    <source>
        <dbReference type="ARBA" id="ARBA00022552"/>
    </source>
</evidence>
<keyword evidence="4 5" id="KW-0143">Chaperone</keyword>
<dbReference type="InterPro" id="IPR002676">
    <property type="entry name" value="RimM_N"/>
</dbReference>
<feature type="domain" description="RimM N-terminal" evidence="6">
    <location>
        <begin position="4"/>
        <end position="85"/>
    </location>
</feature>
<dbReference type="Proteomes" id="UP000294344">
    <property type="component" value="Chromosome"/>
</dbReference>
<protein>
    <recommendedName>
        <fullName evidence="5">Ribosome maturation factor RimM</fullName>
    </recommendedName>
</protein>
<sequence>MIIIGKIGKPYGILGWVHLISFTEIKKNIFYYLPWRLNKNDLIINKNDIIIYKKYINNFIIKLKKINNRNQAFDISQQKILIKNKQLPKLKNKEYYWNDILSCNIFNTKGEKIGLVINILDNKVYNMLLVLCKKKNKTIYIPFIQPKIIKKINIKKKVIIVEWFNYK</sequence>
<name>A0A451D761_9GAMM</name>
<comment type="subunit">
    <text evidence="5">Binds ribosomal protein uS19.</text>
</comment>
<keyword evidence="3 5" id="KW-0698">rRNA processing</keyword>
<dbReference type="GO" id="GO:0005737">
    <property type="term" value="C:cytoplasm"/>
    <property type="evidence" value="ECO:0007669"/>
    <property type="project" value="UniProtKB-SubCell"/>
</dbReference>